<dbReference type="CDD" id="cd00586">
    <property type="entry name" value="4HBT"/>
    <property type="match status" value="1"/>
</dbReference>
<dbReference type="SUPFAM" id="SSF54637">
    <property type="entry name" value="Thioesterase/thiol ester dehydrase-isomerase"/>
    <property type="match status" value="1"/>
</dbReference>
<dbReference type="InterPro" id="IPR050563">
    <property type="entry name" value="4-hydroxybenzoyl-CoA_TE"/>
</dbReference>
<keyword evidence="2" id="KW-0378">Hydrolase</keyword>
<comment type="similarity">
    <text evidence="1">Belongs to the 4-hydroxybenzoyl-CoA thioesterase family.</text>
</comment>
<dbReference type="Gene3D" id="3.10.129.10">
    <property type="entry name" value="Hotdog Thioesterase"/>
    <property type="match status" value="1"/>
</dbReference>
<evidence type="ECO:0000313" key="4">
    <source>
        <dbReference type="Proteomes" id="UP000319383"/>
    </source>
</evidence>
<sequence>MPAVYEHHRTVLDAEIDGLGHANNVVYLHWMIDAAVAHSAAQGWTGERYQELGTGWVVRRHEINYLQPAFAGEEIVVRTWVADMRRVQSQRRFVIERIHDGVKLVEATTNWAFINFKTGAPARIPAEVTDSFEIVKAE</sequence>
<dbReference type="InterPro" id="IPR029069">
    <property type="entry name" value="HotDog_dom_sf"/>
</dbReference>
<gene>
    <name evidence="3" type="ORF">Mal52_22400</name>
</gene>
<organism evidence="3 4">
    <name type="scientific">Symmachiella dynata</name>
    <dbReference type="NCBI Taxonomy" id="2527995"/>
    <lineage>
        <taxon>Bacteria</taxon>
        <taxon>Pseudomonadati</taxon>
        <taxon>Planctomycetota</taxon>
        <taxon>Planctomycetia</taxon>
        <taxon>Planctomycetales</taxon>
        <taxon>Planctomycetaceae</taxon>
        <taxon>Symmachiella</taxon>
    </lineage>
</organism>
<name>A0A517ZMR2_9PLAN</name>
<keyword evidence="4" id="KW-1185">Reference proteome</keyword>
<accession>A0A517ZMR2</accession>
<evidence type="ECO:0000256" key="1">
    <source>
        <dbReference type="ARBA" id="ARBA00005953"/>
    </source>
</evidence>
<dbReference type="GO" id="GO:0047617">
    <property type="term" value="F:fatty acyl-CoA hydrolase activity"/>
    <property type="evidence" value="ECO:0007669"/>
    <property type="project" value="TreeGrafter"/>
</dbReference>
<evidence type="ECO:0000313" key="3">
    <source>
        <dbReference type="EMBL" id="QDU43764.1"/>
    </source>
</evidence>
<evidence type="ECO:0000256" key="2">
    <source>
        <dbReference type="ARBA" id="ARBA00022801"/>
    </source>
</evidence>
<proteinExistence type="inferred from homology"/>
<dbReference type="KEGG" id="sdyn:Mal52_22400"/>
<dbReference type="PANTHER" id="PTHR31793">
    <property type="entry name" value="4-HYDROXYBENZOYL-COA THIOESTERASE FAMILY MEMBER"/>
    <property type="match status" value="1"/>
</dbReference>
<dbReference type="Proteomes" id="UP000319383">
    <property type="component" value="Chromosome"/>
</dbReference>
<dbReference type="RefSeq" id="WP_145376047.1">
    <property type="nucleotide sequence ID" value="NZ_CP036276.1"/>
</dbReference>
<dbReference type="PANTHER" id="PTHR31793:SF27">
    <property type="entry name" value="NOVEL THIOESTERASE SUPERFAMILY DOMAIN AND SAPOSIN A-TYPE DOMAIN CONTAINING PROTEIN (0610012H03RIK)"/>
    <property type="match status" value="1"/>
</dbReference>
<reference evidence="3 4" key="1">
    <citation type="submission" date="2019-02" db="EMBL/GenBank/DDBJ databases">
        <title>Deep-cultivation of Planctomycetes and their phenomic and genomic characterization uncovers novel biology.</title>
        <authorList>
            <person name="Wiegand S."/>
            <person name="Jogler M."/>
            <person name="Boedeker C."/>
            <person name="Pinto D."/>
            <person name="Vollmers J."/>
            <person name="Rivas-Marin E."/>
            <person name="Kohn T."/>
            <person name="Peeters S.H."/>
            <person name="Heuer A."/>
            <person name="Rast P."/>
            <person name="Oberbeckmann S."/>
            <person name="Bunk B."/>
            <person name="Jeske O."/>
            <person name="Meyerdierks A."/>
            <person name="Storesund J.E."/>
            <person name="Kallscheuer N."/>
            <person name="Luecker S."/>
            <person name="Lage O.M."/>
            <person name="Pohl T."/>
            <person name="Merkel B.J."/>
            <person name="Hornburger P."/>
            <person name="Mueller R.-W."/>
            <person name="Bruemmer F."/>
            <person name="Labrenz M."/>
            <person name="Spormann A.M."/>
            <person name="Op den Camp H."/>
            <person name="Overmann J."/>
            <person name="Amann R."/>
            <person name="Jetten M.S.M."/>
            <person name="Mascher T."/>
            <person name="Medema M.H."/>
            <person name="Devos D.P."/>
            <person name="Kaster A.-K."/>
            <person name="Ovreas L."/>
            <person name="Rohde M."/>
            <person name="Galperin M.Y."/>
            <person name="Jogler C."/>
        </authorList>
    </citation>
    <scope>NUCLEOTIDE SEQUENCE [LARGE SCALE GENOMIC DNA]</scope>
    <source>
        <strain evidence="3 4">Mal52</strain>
    </source>
</reference>
<dbReference type="AlphaFoldDB" id="A0A517ZMR2"/>
<dbReference type="EMBL" id="CP036276">
    <property type="protein sequence ID" value="QDU43764.1"/>
    <property type="molecule type" value="Genomic_DNA"/>
</dbReference>
<protein>
    <submittedName>
        <fullName evidence="3">Acyl-ACP thioesterase</fullName>
    </submittedName>
</protein>
<dbReference type="Pfam" id="PF13279">
    <property type="entry name" value="4HBT_2"/>
    <property type="match status" value="1"/>
</dbReference>